<evidence type="ECO:0000259" key="2">
    <source>
        <dbReference type="Pfam" id="PF11887"/>
    </source>
</evidence>
<dbReference type="Pfam" id="PF11887">
    <property type="entry name" value="Mce4_CUP1"/>
    <property type="match status" value="1"/>
</dbReference>
<name>A0ABW4NY64_9NOCA</name>
<feature type="domain" description="Mammalian cell entry C-terminal" evidence="2">
    <location>
        <begin position="119"/>
        <end position="290"/>
    </location>
</feature>
<feature type="domain" description="Mce/MlaD" evidence="1">
    <location>
        <begin position="43"/>
        <end position="115"/>
    </location>
</feature>
<gene>
    <name evidence="3" type="ORF">ACFSJG_02720</name>
</gene>
<dbReference type="InterPro" id="IPR024516">
    <property type="entry name" value="Mce_C"/>
</dbReference>
<dbReference type="EMBL" id="JBHUFB010000004">
    <property type="protein sequence ID" value="MFD1811118.1"/>
    <property type="molecule type" value="Genomic_DNA"/>
</dbReference>
<dbReference type="Pfam" id="PF02470">
    <property type="entry name" value="MlaD"/>
    <property type="match status" value="1"/>
</dbReference>
<dbReference type="InterPro" id="IPR005693">
    <property type="entry name" value="Mce"/>
</dbReference>
<reference evidence="4" key="1">
    <citation type="journal article" date="2019" name="Int. J. Syst. Evol. Microbiol.">
        <title>The Global Catalogue of Microorganisms (GCM) 10K type strain sequencing project: providing services to taxonomists for standard genome sequencing and annotation.</title>
        <authorList>
            <consortium name="The Broad Institute Genomics Platform"/>
            <consortium name="The Broad Institute Genome Sequencing Center for Infectious Disease"/>
            <person name="Wu L."/>
            <person name="Ma J."/>
        </authorList>
    </citation>
    <scope>NUCLEOTIDE SEQUENCE [LARGE SCALE GENOMIC DNA]</scope>
    <source>
        <strain evidence="4">DT72</strain>
    </source>
</reference>
<evidence type="ECO:0000313" key="4">
    <source>
        <dbReference type="Proteomes" id="UP001597286"/>
    </source>
</evidence>
<evidence type="ECO:0000259" key="1">
    <source>
        <dbReference type="Pfam" id="PF02470"/>
    </source>
</evidence>
<accession>A0ABW4NY64</accession>
<dbReference type="Proteomes" id="UP001597286">
    <property type="component" value="Unassembled WGS sequence"/>
</dbReference>
<dbReference type="InterPro" id="IPR052336">
    <property type="entry name" value="MlaD_Phospholipid_Transporter"/>
</dbReference>
<dbReference type="PANTHER" id="PTHR33371">
    <property type="entry name" value="INTERMEMBRANE PHOSPHOLIPID TRANSPORT SYSTEM BINDING PROTEIN MLAD-RELATED"/>
    <property type="match status" value="1"/>
</dbReference>
<organism evidence="3 4">
    <name type="scientific">Rhodococcus gannanensis</name>
    <dbReference type="NCBI Taxonomy" id="1960308"/>
    <lineage>
        <taxon>Bacteria</taxon>
        <taxon>Bacillati</taxon>
        <taxon>Actinomycetota</taxon>
        <taxon>Actinomycetes</taxon>
        <taxon>Mycobacteriales</taxon>
        <taxon>Nocardiaceae</taxon>
        <taxon>Rhodococcus</taxon>
    </lineage>
</organism>
<dbReference type="PRINTS" id="PR01782">
    <property type="entry name" value="MCEVIRFACTOR"/>
</dbReference>
<dbReference type="PANTHER" id="PTHR33371:SF18">
    <property type="entry name" value="MCE-FAMILY PROTEIN MCE3C"/>
    <property type="match status" value="1"/>
</dbReference>
<keyword evidence="4" id="KW-1185">Reference proteome</keyword>
<protein>
    <submittedName>
        <fullName evidence="3">MCE family protein</fullName>
    </submittedName>
</protein>
<dbReference type="InterPro" id="IPR003399">
    <property type="entry name" value="Mce/MlaD"/>
</dbReference>
<sequence length="351" mass="36718">MMERYARRDVFRLGVIGTVVVLAVVLAALQVRSLPIVSTAAGYRALFLETGGLQVGAAVRIAGVDAGRVTRIDIDGAAVAVSFTVDAPIRLGERTRVDIATATVLGARNLRVTPGGDGQLRPGATIGTDSTTSPYQLTEALGELTDRSEQIDSDQLAESMRVLTSTLRRVPDDVQAAVDGVGRLSAAVAERDDSLRDLLGSAETVTGLLAERSGQIDGLLTDATSVLGELQDRRAVLDALFDNVTALSRHLEGLVADNEQQIAPTLASLQSVLVVLQSNRDSIASAIERLGPYITELGEAVSSGPFFNSYIQNLIPGQIIAPFVRAALGMGPAPGDNSTVNPLSALNGTPP</sequence>
<proteinExistence type="predicted"/>
<evidence type="ECO:0000313" key="3">
    <source>
        <dbReference type="EMBL" id="MFD1811118.1"/>
    </source>
</evidence>
<dbReference type="NCBIfam" id="TIGR00996">
    <property type="entry name" value="Mtu_fam_mce"/>
    <property type="match status" value="1"/>
</dbReference>
<comment type="caution">
    <text evidence="3">The sequence shown here is derived from an EMBL/GenBank/DDBJ whole genome shotgun (WGS) entry which is preliminary data.</text>
</comment>
<dbReference type="RefSeq" id="WP_378483673.1">
    <property type="nucleotide sequence ID" value="NZ_JBHUFB010000004.1"/>
</dbReference>